<evidence type="ECO:0000256" key="4">
    <source>
        <dbReference type="ARBA" id="ARBA00022759"/>
    </source>
</evidence>
<organism evidence="10 11">
    <name type="scientific">Streptomyces chattanoogensis</name>
    <dbReference type="NCBI Taxonomy" id="66876"/>
    <lineage>
        <taxon>Bacteria</taxon>
        <taxon>Bacillati</taxon>
        <taxon>Actinomycetota</taxon>
        <taxon>Actinomycetes</taxon>
        <taxon>Kitasatosporales</taxon>
        <taxon>Streptomycetaceae</taxon>
        <taxon>Streptomyces</taxon>
    </lineage>
</organism>
<keyword evidence="11" id="KW-1185">Reference proteome</keyword>
<dbReference type="InterPro" id="IPR020539">
    <property type="entry name" value="RNase_P_CS"/>
</dbReference>
<evidence type="ECO:0000256" key="6">
    <source>
        <dbReference type="ARBA" id="ARBA00022884"/>
    </source>
</evidence>
<dbReference type="GO" id="GO:0001682">
    <property type="term" value="P:tRNA 5'-leader removal"/>
    <property type="evidence" value="ECO:0007669"/>
    <property type="project" value="UniProtKB-UniRule"/>
</dbReference>
<dbReference type="HAMAP" id="MF_00227">
    <property type="entry name" value="RNase_P"/>
    <property type="match status" value="1"/>
</dbReference>
<dbReference type="GO" id="GO:0004526">
    <property type="term" value="F:ribonuclease P activity"/>
    <property type="evidence" value="ECO:0007669"/>
    <property type="project" value="UniProtKB-UniRule"/>
</dbReference>
<evidence type="ECO:0000313" key="10">
    <source>
        <dbReference type="EMBL" id="KPC65419.1"/>
    </source>
</evidence>
<comment type="caution">
    <text evidence="10">The sequence shown here is derived from an EMBL/GenBank/DDBJ whole genome shotgun (WGS) entry which is preliminary data.</text>
</comment>
<evidence type="ECO:0000256" key="9">
    <source>
        <dbReference type="SAM" id="MobiDB-lite"/>
    </source>
</evidence>
<comment type="catalytic activity">
    <reaction evidence="7">
        <text>Endonucleolytic cleavage of RNA, removing 5'-extranucleotides from tRNA precursor.</text>
        <dbReference type="EC" id="3.1.26.5"/>
    </reaction>
</comment>
<dbReference type="PANTHER" id="PTHR33992">
    <property type="entry name" value="RIBONUCLEASE P PROTEIN COMPONENT"/>
    <property type="match status" value="1"/>
</dbReference>
<dbReference type="PANTHER" id="PTHR33992:SF1">
    <property type="entry name" value="RIBONUCLEASE P PROTEIN COMPONENT"/>
    <property type="match status" value="1"/>
</dbReference>
<dbReference type="EMBL" id="LGKG01000035">
    <property type="protein sequence ID" value="KPC65419.1"/>
    <property type="molecule type" value="Genomic_DNA"/>
</dbReference>
<gene>
    <name evidence="7" type="primary">rnpA</name>
    <name evidence="10" type="ORF">ADL29_07020</name>
</gene>
<sequence length="152" mass="16147">MLPTEHRLRRREDFATAVRRGRRAGRPLLVVHFRSGATDPHAAGEYVPPARAGFVVSKAVGVAVVRNKVKRRLRHLMRDRLDRLPAGSLVVVRALPGAGAAEHDQLARDLDAAFQRLLGGAPKGCNPTGATTDSGSAAAPRNPGRDPGGSAQ</sequence>
<evidence type="ECO:0000256" key="7">
    <source>
        <dbReference type="HAMAP-Rule" id="MF_00227"/>
    </source>
</evidence>
<dbReference type="PATRIC" id="fig|66876.3.peg.1540"/>
<dbReference type="InterPro" id="IPR020568">
    <property type="entry name" value="Ribosomal_Su5_D2-typ_SF"/>
</dbReference>
<dbReference type="EC" id="3.1.26.5" evidence="7 8"/>
<name>A0A0N0H2K1_9ACTN</name>
<evidence type="ECO:0000256" key="2">
    <source>
        <dbReference type="ARBA" id="ARBA00022694"/>
    </source>
</evidence>
<dbReference type="SUPFAM" id="SSF54211">
    <property type="entry name" value="Ribosomal protein S5 domain 2-like"/>
    <property type="match status" value="1"/>
</dbReference>
<accession>A0A0N0H2K1</accession>
<comment type="function">
    <text evidence="1 7">RNaseP catalyzes the removal of the 5'-leader sequence from pre-tRNA to produce the mature 5'-terminus. It can also cleave other RNA substrates such as 4.5S RNA. The protein component plays an auxiliary but essential role in vivo by binding to the 5'-leader sequence and broadening the substrate specificity of the ribozyme.</text>
</comment>
<evidence type="ECO:0000256" key="1">
    <source>
        <dbReference type="ARBA" id="ARBA00002663"/>
    </source>
</evidence>
<dbReference type="InterPro" id="IPR014721">
    <property type="entry name" value="Ribsml_uS5_D2-typ_fold_subgr"/>
</dbReference>
<dbReference type="Gene3D" id="3.30.230.10">
    <property type="match status" value="1"/>
</dbReference>
<dbReference type="Proteomes" id="UP000037982">
    <property type="component" value="Unassembled WGS sequence"/>
</dbReference>
<keyword evidence="4 7" id="KW-0255">Endonuclease</keyword>
<proteinExistence type="inferred from homology"/>
<dbReference type="PROSITE" id="PS00648">
    <property type="entry name" value="RIBONUCLEASE_P"/>
    <property type="match status" value="1"/>
</dbReference>
<evidence type="ECO:0000256" key="8">
    <source>
        <dbReference type="NCBIfam" id="TIGR00188"/>
    </source>
</evidence>
<dbReference type="GO" id="GO:0000049">
    <property type="term" value="F:tRNA binding"/>
    <property type="evidence" value="ECO:0007669"/>
    <property type="project" value="UniProtKB-UniRule"/>
</dbReference>
<dbReference type="GO" id="GO:0030677">
    <property type="term" value="C:ribonuclease P complex"/>
    <property type="evidence" value="ECO:0007669"/>
    <property type="project" value="TreeGrafter"/>
</dbReference>
<dbReference type="GO" id="GO:0042781">
    <property type="term" value="F:3'-tRNA processing endoribonuclease activity"/>
    <property type="evidence" value="ECO:0007669"/>
    <property type="project" value="TreeGrafter"/>
</dbReference>
<evidence type="ECO:0000313" key="11">
    <source>
        <dbReference type="Proteomes" id="UP000037982"/>
    </source>
</evidence>
<keyword evidence="3 7" id="KW-0540">Nuclease</keyword>
<reference evidence="11" key="1">
    <citation type="submission" date="2015-07" db="EMBL/GenBank/DDBJ databases">
        <authorList>
            <person name="Ju K.-S."/>
            <person name="Doroghazi J.R."/>
            <person name="Metcalf W.W."/>
        </authorList>
    </citation>
    <scope>NUCLEOTIDE SEQUENCE [LARGE SCALE GENOMIC DNA]</scope>
    <source>
        <strain evidence="11">NRRL ISP-5002</strain>
    </source>
</reference>
<keyword evidence="6 7" id="KW-0694">RNA-binding</keyword>
<comment type="similarity">
    <text evidence="7">Belongs to the RnpA family.</text>
</comment>
<keyword evidence="5 7" id="KW-0378">Hydrolase</keyword>
<feature type="region of interest" description="Disordered" evidence="9">
    <location>
        <begin position="121"/>
        <end position="152"/>
    </location>
</feature>
<dbReference type="NCBIfam" id="TIGR00188">
    <property type="entry name" value="rnpA"/>
    <property type="match status" value="1"/>
</dbReference>
<keyword evidence="2 7" id="KW-0819">tRNA processing</keyword>
<protein>
    <recommendedName>
        <fullName evidence="7 8">Ribonuclease P protein component</fullName>
        <shortName evidence="7">RNase P protein</shortName>
        <shortName evidence="7">RNaseP protein</shortName>
        <ecNumber evidence="7 8">3.1.26.5</ecNumber>
    </recommendedName>
    <alternativeName>
        <fullName evidence="7">Protein C5</fullName>
    </alternativeName>
</protein>
<dbReference type="AlphaFoldDB" id="A0A0N0H2K1"/>
<feature type="compositionally biased region" description="Low complexity" evidence="9">
    <location>
        <begin position="128"/>
        <end position="139"/>
    </location>
</feature>
<evidence type="ECO:0000256" key="5">
    <source>
        <dbReference type="ARBA" id="ARBA00022801"/>
    </source>
</evidence>
<evidence type="ECO:0000256" key="3">
    <source>
        <dbReference type="ARBA" id="ARBA00022722"/>
    </source>
</evidence>
<comment type="subunit">
    <text evidence="7">Consists of a catalytic RNA component (M1 or rnpB) and a protein subunit.</text>
</comment>
<dbReference type="Pfam" id="PF00825">
    <property type="entry name" value="Ribonuclease_P"/>
    <property type="match status" value="1"/>
</dbReference>
<dbReference type="InterPro" id="IPR000100">
    <property type="entry name" value="RNase_P"/>
</dbReference>